<dbReference type="PANTHER" id="PTHR30537:SF31">
    <property type="entry name" value="TRANSCRIPTIONAL REGULATOR, LYSR FAMILY"/>
    <property type="match status" value="1"/>
</dbReference>
<protein>
    <submittedName>
        <fullName evidence="6">LysR family transcriptional regulator</fullName>
    </submittedName>
</protein>
<sequence length="300" mass="32880">MSHDLNDMRLFVQVAEAGGFAKASRQTGVPRATLSRRIAALEEAMGLRLIERSSRTFRLTGAGDAFFTRAKPAVDLADDAFACGSDVLGEPVGTVRFAAPQSLLQLGLGKMVQRYLADHPRVSIQIEATNRRVDLLREGFDFAIRARESSSAPLDQVIVPFVEVEHVLAVAPSWRKEAGTTVASLIENVPVLAWAAAGEPAMWRLENGDGNLQRIVLKPRLTVEDMALLKDAAIAGLGVALLPRIMVKNELAAGTLVELKLDLKVPRGRLHAIHLGRKGMRPAVSHLLTWLKQEYRWRFG</sequence>
<dbReference type="SUPFAM" id="SSF53850">
    <property type="entry name" value="Periplasmic binding protein-like II"/>
    <property type="match status" value="1"/>
</dbReference>
<gene>
    <name evidence="6" type="ORF">IOD40_14820</name>
</gene>
<evidence type="ECO:0000256" key="3">
    <source>
        <dbReference type="ARBA" id="ARBA00023125"/>
    </source>
</evidence>
<dbReference type="InterPro" id="IPR000847">
    <property type="entry name" value="LysR_HTH_N"/>
</dbReference>
<dbReference type="InterPro" id="IPR058163">
    <property type="entry name" value="LysR-type_TF_proteobact-type"/>
</dbReference>
<keyword evidence="7" id="KW-1185">Reference proteome</keyword>
<dbReference type="Proteomes" id="UP000601789">
    <property type="component" value="Unassembled WGS sequence"/>
</dbReference>
<dbReference type="RefSeq" id="WP_198477476.1">
    <property type="nucleotide sequence ID" value="NZ_JADGMQ010000012.1"/>
</dbReference>
<dbReference type="Gene3D" id="3.40.190.290">
    <property type="match status" value="1"/>
</dbReference>
<dbReference type="Pfam" id="PF00126">
    <property type="entry name" value="HTH_1"/>
    <property type="match status" value="1"/>
</dbReference>
<reference evidence="6 7" key="1">
    <citation type="submission" date="2020-10" db="EMBL/GenBank/DDBJ databases">
        <title>Aquamicrobium zhengzhouensis sp. nov., a exopolysaccharide producing bacterium isolated from farmland soil.</title>
        <authorList>
            <person name="Wang X."/>
        </authorList>
    </citation>
    <scope>NUCLEOTIDE SEQUENCE [LARGE SCALE GENOMIC DNA]</scope>
    <source>
        <strain evidence="7">cd-1</strain>
    </source>
</reference>
<proteinExistence type="inferred from homology"/>
<dbReference type="SUPFAM" id="SSF46785">
    <property type="entry name" value="Winged helix' DNA-binding domain"/>
    <property type="match status" value="1"/>
</dbReference>
<evidence type="ECO:0000259" key="5">
    <source>
        <dbReference type="PROSITE" id="PS50931"/>
    </source>
</evidence>
<dbReference type="PROSITE" id="PS50931">
    <property type="entry name" value="HTH_LYSR"/>
    <property type="match status" value="1"/>
</dbReference>
<keyword evidence="4" id="KW-0804">Transcription</keyword>
<evidence type="ECO:0000256" key="2">
    <source>
        <dbReference type="ARBA" id="ARBA00023015"/>
    </source>
</evidence>
<dbReference type="PANTHER" id="PTHR30537">
    <property type="entry name" value="HTH-TYPE TRANSCRIPTIONAL REGULATOR"/>
    <property type="match status" value="1"/>
</dbReference>
<organism evidence="6 7">
    <name type="scientific">Aquamicrobium zhengzhouense</name>
    <dbReference type="NCBI Taxonomy" id="2781738"/>
    <lineage>
        <taxon>Bacteria</taxon>
        <taxon>Pseudomonadati</taxon>
        <taxon>Pseudomonadota</taxon>
        <taxon>Alphaproteobacteria</taxon>
        <taxon>Hyphomicrobiales</taxon>
        <taxon>Phyllobacteriaceae</taxon>
        <taxon>Aquamicrobium</taxon>
    </lineage>
</organism>
<keyword evidence="2" id="KW-0805">Transcription regulation</keyword>
<dbReference type="InterPro" id="IPR036390">
    <property type="entry name" value="WH_DNA-bd_sf"/>
</dbReference>
<name>A0ABS0SF68_9HYPH</name>
<feature type="domain" description="HTH lysR-type" evidence="5">
    <location>
        <begin position="3"/>
        <end position="60"/>
    </location>
</feature>
<dbReference type="InterPro" id="IPR005119">
    <property type="entry name" value="LysR_subst-bd"/>
</dbReference>
<dbReference type="Pfam" id="PF03466">
    <property type="entry name" value="LysR_substrate"/>
    <property type="match status" value="1"/>
</dbReference>
<evidence type="ECO:0000313" key="7">
    <source>
        <dbReference type="Proteomes" id="UP000601789"/>
    </source>
</evidence>
<accession>A0ABS0SF68</accession>
<evidence type="ECO:0000256" key="4">
    <source>
        <dbReference type="ARBA" id="ARBA00023163"/>
    </source>
</evidence>
<dbReference type="EMBL" id="JADGMQ010000012">
    <property type="protein sequence ID" value="MBI1621933.1"/>
    <property type="molecule type" value="Genomic_DNA"/>
</dbReference>
<comment type="caution">
    <text evidence="6">The sequence shown here is derived from an EMBL/GenBank/DDBJ whole genome shotgun (WGS) entry which is preliminary data.</text>
</comment>
<evidence type="ECO:0000256" key="1">
    <source>
        <dbReference type="ARBA" id="ARBA00009437"/>
    </source>
</evidence>
<dbReference type="InterPro" id="IPR036388">
    <property type="entry name" value="WH-like_DNA-bd_sf"/>
</dbReference>
<dbReference type="Gene3D" id="1.10.10.10">
    <property type="entry name" value="Winged helix-like DNA-binding domain superfamily/Winged helix DNA-binding domain"/>
    <property type="match status" value="1"/>
</dbReference>
<evidence type="ECO:0000313" key="6">
    <source>
        <dbReference type="EMBL" id="MBI1621933.1"/>
    </source>
</evidence>
<comment type="similarity">
    <text evidence="1">Belongs to the LysR transcriptional regulatory family.</text>
</comment>
<keyword evidence="3" id="KW-0238">DNA-binding</keyword>